<comment type="caution">
    <text evidence="5">The sequence shown here is derived from an EMBL/GenBank/DDBJ whole genome shotgun (WGS) entry which is preliminary data.</text>
</comment>
<feature type="domain" description="Crinkler effector protein N-terminal" evidence="4">
    <location>
        <begin position="3"/>
        <end position="128"/>
    </location>
</feature>
<proteinExistence type="predicted"/>
<sequence>MRMSLNCLLLGENSDKSFLVDIGKEIIVINGRNHTKIRDIKISHIKYLVFCQMNDENIKPNALVLWKVDVKWLKIVKIVLKYFLPKMALKHILEASVWKPRYLLTKYFTKKKFEENKIIREAIHIIVQILEAAVSVDREQKRLKVVSFKMVLEEFDKNILVNKSQKLYPGFTVNIVGHFSKDKMPISCLNYVDMRLDATESGKEN</sequence>
<dbReference type="HOGENOM" id="CLU_1338153_0_0_1"/>
<evidence type="ECO:0000313" key="6">
    <source>
        <dbReference type="Proteomes" id="UP000022910"/>
    </source>
</evidence>
<dbReference type="OrthoDB" id="2473896at2759"/>
<name>A0A015J9Q8_RHIIW</name>
<reference evidence="5 6" key="1">
    <citation type="submission" date="2014-02" db="EMBL/GenBank/DDBJ databases">
        <title>Single nucleus genome sequencing reveals high similarity among nuclei of an endomycorrhizal fungus.</title>
        <authorList>
            <person name="Lin K."/>
            <person name="Geurts R."/>
            <person name="Zhang Z."/>
            <person name="Limpens E."/>
            <person name="Saunders D.G."/>
            <person name="Mu D."/>
            <person name="Pang E."/>
            <person name="Cao H."/>
            <person name="Cha H."/>
            <person name="Lin T."/>
            <person name="Zhou Q."/>
            <person name="Shang Y."/>
            <person name="Li Y."/>
            <person name="Ivanov S."/>
            <person name="Sharma T."/>
            <person name="Velzen R.V."/>
            <person name="Ruijter N.D."/>
            <person name="Aanen D.K."/>
            <person name="Win J."/>
            <person name="Kamoun S."/>
            <person name="Bisseling T."/>
            <person name="Huang S."/>
        </authorList>
    </citation>
    <scope>NUCLEOTIDE SEQUENCE [LARGE SCALE GENOMIC DNA]</scope>
    <source>
        <strain evidence="6">DAOM197198w</strain>
    </source>
</reference>
<dbReference type="EMBL" id="JEMT01023864">
    <property type="protein sequence ID" value="EXX63605.1"/>
    <property type="molecule type" value="Genomic_DNA"/>
</dbReference>
<evidence type="ECO:0000259" key="4">
    <source>
        <dbReference type="Pfam" id="PF20147"/>
    </source>
</evidence>
<gene>
    <name evidence="5" type="ORF">RirG_150840</name>
</gene>
<dbReference type="GO" id="GO:0043657">
    <property type="term" value="C:host cell"/>
    <property type="evidence" value="ECO:0007669"/>
    <property type="project" value="UniProtKB-SubCell"/>
</dbReference>
<organism evidence="5 6">
    <name type="scientific">Rhizophagus irregularis (strain DAOM 197198w)</name>
    <name type="common">Glomus intraradices</name>
    <dbReference type="NCBI Taxonomy" id="1432141"/>
    <lineage>
        <taxon>Eukaryota</taxon>
        <taxon>Fungi</taxon>
        <taxon>Fungi incertae sedis</taxon>
        <taxon>Mucoromycota</taxon>
        <taxon>Glomeromycotina</taxon>
        <taxon>Glomeromycetes</taxon>
        <taxon>Glomerales</taxon>
        <taxon>Glomeraceae</taxon>
        <taxon>Rhizophagus</taxon>
    </lineage>
</organism>
<accession>A0A015J9Q8</accession>
<dbReference type="Pfam" id="PF20147">
    <property type="entry name" value="Crinkler"/>
    <property type="match status" value="1"/>
</dbReference>
<keyword evidence="6" id="KW-1185">Reference proteome</keyword>
<evidence type="ECO:0000256" key="3">
    <source>
        <dbReference type="ARBA" id="ARBA00022525"/>
    </source>
</evidence>
<evidence type="ECO:0000313" key="5">
    <source>
        <dbReference type="EMBL" id="EXX63605.1"/>
    </source>
</evidence>
<protein>
    <recommendedName>
        <fullName evidence="4">Crinkler effector protein N-terminal domain-containing protein</fullName>
    </recommendedName>
</protein>
<dbReference type="GO" id="GO:0005576">
    <property type="term" value="C:extracellular region"/>
    <property type="evidence" value="ECO:0007669"/>
    <property type="project" value="UniProtKB-SubCell"/>
</dbReference>
<dbReference type="InterPro" id="IPR045379">
    <property type="entry name" value="Crinkler_N"/>
</dbReference>
<evidence type="ECO:0000256" key="1">
    <source>
        <dbReference type="ARBA" id="ARBA00004340"/>
    </source>
</evidence>
<evidence type="ECO:0000256" key="2">
    <source>
        <dbReference type="ARBA" id="ARBA00004613"/>
    </source>
</evidence>
<keyword evidence="3" id="KW-0964">Secreted</keyword>
<dbReference type="AlphaFoldDB" id="A0A015J9Q8"/>
<dbReference type="Proteomes" id="UP000022910">
    <property type="component" value="Unassembled WGS sequence"/>
</dbReference>
<comment type="subcellular location">
    <subcellularLocation>
        <location evidence="1">Host cell</location>
    </subcellularLocation>
    <subcellularLocation>
        <location evidence="2">Secreted</location>
    </subcellularLocation>
</comment>